<dbReference type="Pfam" id="PF13432">
    <property type="entry name" value="TPR_16"/>
    <property type="match status" value="1"/>
</dbReference>
<proteinExistence type="predicted"/>
<evidence type="ECO:0000313" key="4">
    <source>
        <dbReference type="EMBL" id="MBP3960067.1"/>
    </source>
</evidence>
<dbReference type="Proteomes" id="UP000676565">
    <property type="component" value="Unassembled WGS sequence"/>
</dbReference>
<keyword evidence="1" id="KW-0677">Repeat</keyword>
<dbReference type="PANTHER" id="PTHR45586:SF1">
    <property type="entry name" value="LIPOPOLYSACCHARIDE ASSEMBLY PROTEIN B"/>
    <property type="match status" value="1"/>
</dbReference>
<dbReference type="Gene3D" id="1.25.40.10">
    <property type="entry name" value="Tetratricopeptide repeat domain"/>
    <property type="match status" value="6"/>
</dbReference>
<protein>
    <submittedName>
        <fullName evidence="4">Tetratricopeptide repeat protein</fullName>
    </submittedName>
</protein>
<comment type="caution">
    <text evidence="4">The sequence shown here is derived from an EMBL/GenBank/DDBJ whole genome shotgun (WGS) entry which is preliminary data.</text>
</comment>
<feature type="repeat" description="TPR" evidence="3">
    <location>
        <begin position="142"/>
        <end position="175"/>
    </location>
</feature>
<name>A0ABS5C262_9BACT</name>
<evidence type="ECO:0000313" key="5">
    <source>
        <dbReference type="Proteomes" id="UP000676565"/>
    </source>
</evidence>
<organism evidence="4 5">
    <name type="scientific">Gemmata palustris</name>
    <dbReference type="NCBI Taxonomy" id="2822762"/>
    <lineage>
        <taxon>Bacteria</taxon>
        <taxon>Pseudomonadati</taxon>
        <taxon>Planctomycetota</taxon>
        <taxon>Planctomycetia</taxon>
        <taxon>Gemmatales</taxon>
        <taxon>Gemmataceae</taxon>
        <taxon>Gemmata</taxon>
    </lineage>
</organism>
<accession>A0ABS5C262</accession>
<dbReference type="EMBL" id="JAGKQQ010000001">
    <property type="protein sequence ID" value="MBP3960067.1"/>
    <property type="molecule type" value="Genomic_DNA"/>
</dbReference>
<feature type="repeat" description="TPR" evidence="3">
    <location>
        <begin position="393"/>
        <end position="426"/>
    </location>
</feature>
<evidence type="ECO:0000256" key="3">
    <source>
        <dbReference type="PROSITE-ProRule" id="PRU00339"/>
    </source>
</evidence>
<evidence type="ECO:0000256" key="1">
    <source>
        <dbReference type="ARBA" id="ARBA00022737"/>
    </source>
</evidence>
<dbReference type="PROSITE" id="PS50005">
    <property type="entry name" value="TPR"/>
    <property type="match status" value="2"/>
</dbReference>
<dbReference type="InterPro" id="IPR051012">
    <property type="entry name" value="CellSynth/LPSAsmb/PSIAsmb"/>
</dbReference>
<dbReference type="RefSeq" id="WP_210661080.1">
    <property type="nucleotide sequence ID" value="NZ_JAGKQQ010000001.1"/>
</dbReference>
<reference evidence="4 5" key="1">
    <citation type="submission" date="2021-04" db="EMBL/GenBank/DDBJ databases">
        <authorList>
            <person name="Ivanova A."/>
        </authorList>
    </citation>
    <scope>NUCLEOTIDE SEQUENCE [LARGE SCALE GENOMIC DNA]</scope>
    <source>
        <strain evidence="4 5">G18</strain>
    </source>
</reference>
<dbReference type="InterPro" id="IPR019734">
    <property type="entry name" value="TPR_rpt"/>
</dbReference>
<dbReference type="Pfam" id="PF14559">
    <property type="entry name" value="TPR_19"/>
    <property type="match status" value="3"/>
</dbReference>
<dbReference type="SMART" id="SM00028">
    <property type="entry name" value="TPR"/>
    <property type="match status" value="10"/>
</dbReference>
<evidence type="ECO:0000256" key="2">
    <source>
        <dbReference type="ARBA" id="ARBA00022803"/>
    </source>
</evidence>
<dbReference type="PANTHER" id="PTHR45586">
    <property type="entry name" value="TPR REPEAT-CONTAINING PROTEIN PA4667"/>
    <property type="match status" value="1"/>
</dbReference>
<dbReference type="SUPFAM" id="SSF48452">
    <property type="entry name" value="TPR-like"/>
    <property type="match status" value="6"/>
</dbReference>
<sequence length="1445" mass="156450">MRERLNIRVSVLFLAAVLVSVAGVALLQRWQVRRNAPGLLELADSAEAKGRRDRALWLLASYLERTPGDTAARARYGLLAESLARDEKTLAAVAEVFERVLAEAPDRADVRLRLARIYTNEKRFPEAAPHLAVLNAGAAPDAEAVYLQGVCQEVQGKTEAAEQSYQRAIELDPHVVPRYAQLALLLRRRTERVKDAANIIERMVEANPLNETAYLTRAKYLHEFGKKDEIRNCDELVARNLDKAVALAPKNGDVRFTAAAVAVVANKHAQARGHLRTAIDHNPGDERLYLALAVVEAKDGNRTEAAEVLRRAATRLPGNPEVLFAQADMALQAGNLSEAERVLTEIGRWKHAPERAVVLRGRLQMAGGDWRAARATLEAGRPALTTAPRDLAAEADVLLGRCHERLGEGDLALVAYRRARILAPDRTDAPTGEARTLISLNRLGEAADLYGRLADAPTAPAEVRLMFTRLRVLEYLSIPPADRRPRDLEPTFAQAAERSPNSTELLLLRAEVLSADRKPDEAEALLRKALAAPPGSAGAGPRADIALPLARLLYQHGKAAGAWAEIDTLDRLAGPSIDSALTRLELLPPPPSERPDPTVPVAVQVGVRVAIRALAQGTFQLAAQVAKPTDRMDDRCRLATGLAEAHTRWRDLSGAQRWWREVVTLRPADLSARFQLFELAVQADDRGQMEKIVREINQAVGGQDSAFGHYAEALLRIARPRDQSPESIREARQHLNAATRLRPSWAALSTSRAILAELEKNPTEALAEYLRAVGLGERRPPIVLRAVQLLCADRRYAEADALLRKLRTGADPFAPINKLAAEVSLFNRQPEEAVQLAIGVVAPDSKQYEEHLWQAEIMDRAGRRDEAVGALRRAIEVSGPHGAPWVALVKLHVRTGKRDKAEEVLAEAREHLKDSGEQVLTLAQCNEALGRMEEAGKGYASAAARPGDAAAIGKLFEFHSRSGTLAKAVPVLRNVLAGSAPALTATDAAAVRRALAIALAAINDPATFQEALGLIEQNLALAPENPDDLLAKARVLGTRAHHRREALNVLLRLGTGRAPGPDELFFLAQLYADTGAWVDARRVFGSLLAREGDNPTYLRSFVDRLLRNGATDDAEVWLAQLQRVAPDDLATVRLQARVLVKRGEFRAAAAALSRAARPRTAQPIGSAPPEAELPRLSAAARAADELGAEPGAGDALFPVAETLYRDAAKRGAAADALALVGFVARRGRVEEAIKLGREVEEKVGSAGVATALVTAAYGYCPVPLSDSQLDAIEAEVKACLGRAKPSPASAELTGLMHARRGRYAEAAREFRTVVAANEKNAPAINNVAYMLILAGSRNEEVGALLEKAWAVDGPTAGLLDSRGMLHLDSGRTTEAVTDLEQAVEQNATAAKCLHLATAYHRAGKPPAVVARALERSESLQTDGSLVLPAEQKKYRELAQELKPKH</sequence>
<dbReference type="InterPro" id="IPR011990">
    <property type="entry name" value="TPR-like_helical_dom_sf"/>
</dbReference>
<gene>
    <name evidence="4" type="ORF">J8F10_32980</name>
</gene>
<keyword evidence="2 3" id="KW-0802">TPR repeat</keyword>
<keyword evidence="5" id="KW-1185">Reference proteome</keyword>